<organism evidence="3 4">
    <name type="scientific">Mycena chlorophos</name>
    <name type="common">Agaric fungus</name>
    <name type="synonym">Agaricus chlorophos</name>
    <dbReference type="NCBI Taxonomy" id="658473"/>
    <lineage>
        <taxon>Eukaryota</taxon>
        <taxon>Fungi</taxon>
        <taxon>Dikarya</taxon>
        <taxon>Basidiomycota</taxon>
        <taxon>Agaricomycotina</taxon>
        <taxon>Agaricomycetes</taxon>
        <taxon>Agaricomycetidae</taxon>
        <taxon>Agaricales</taxon>
        <taxon>Marasmiineae</taxon>
        <taxon>Mycenaceae</taxon>
        <taxon>Mycena</taxon>
    </lineage>
</organism>
<dbReference type="InterPro" id="IPR000719">
    <property type="entry name" value="Prot_kinase_dom"/>
</dbReference>
<evidence type="ECO:0000313" key="3">
    <source>
        <dbReference type="EMBL" id="GAT48504.1"/>
    </source>
</evidence>
<dbReference type="Gene3D" id="1.10.510.10">
    <property type="entry name" value="Transferase(Phosphotransferase) domain 1"/>
    <property type="match status" value="2"/>
</dbReference>
<proteinExistence type="predicted"/>
<sequence length="1646" mass="184217">MLPFMEEPRAESHAADAHPQLYQAGSRPRARPPGPQTLHITARIRSAESVSSPDGSSPVATATRGSVVPVRSVSPHMTTSHDGENEFLNVRDLAGRLRDELSSLWVLEHSEANDDEANVSSSSGFLHQRIAAAFDERYRDEDGNVLDAEISKWLDEYDGYKDGRWTGMSAKPEQERDMYKPFATILTDIIEASGNTEELDDTHPEPIKTRKVEVTANNKLAHVAAEPSGPAQENVAPPVKSCPDIIVFGTGPCVGPERQLPSLSYRSALSPFELKPFDVDGPELPQEIKDQLSVYAHQVLVCQPNRNFVRIPLVGPNTLRVAHFDRGGPHVSPAFDYHTKKGAILFFKLVWLLSSIQEDDLGYDTSIFWKDGERHVTVQVDKNTTRTLQIMDSRTRPLFFRRTIVSRGTKCWGVKDVASGAEFYLKDYWMADKRTAETVFLEKLRGVFGVAELHYFQTDIATVYEQRLRTADEDLPRTYSNNGIRQSVNNRSLMRLVLKRYAGALSDAPTALHFLRAIRDIVIGHRLAFVDRDILHRDISFNNILITQECLDGSDDGSRPYAVLIDFDMAFSALIGRDAAEGKTGTRAFQSIKILLDQDGYTLHDIMDDLESIFYVLCYACCCYTADGRRSSSLPKTFAGWFEEKSDESLGQQKQGFMGSNLKAPVLRFSGPARHVINDLLKDLRAFFKLRLETVDKFFSDLAELGLEDSNLRPEDVVWEELTDDEVGKSYDTFLKHLQTAISKLENLPASSADSRLATPSMAPTPSATSSGSPKRPRQEGEGDEPTVVGMSPHATKRVKVMKDTVLPIPGPRLFRDPPAASEHEADAEEEQAPRQPMQKIIWKMRPKTRKPLVLPPRPQAKAFKGPSSSKDPTAPALRWQQGQVCHRQSPNLPPVPPTCPVRTFVDVKELKRQLALELHNSWVIEDVPSPHPPAVPFQTLIEAAFNKKHPALHQKIRSWLDDYPGYNSSQQRWKRIPDDPEQEKDLYEPLAQLIRDIIAELGHAASDGKTREVLVTATTKLGHLGSQSEAVKQSDGLTELKSCPDISLLGTGPCGAAERELPSNCDYRHIYTPWEVKLLSALTQAVKEQLSVYAHEVIVQQPNRNFVRVPLITPKELRIVHFDRGGVHASAPFDYHKIDGAILFVKLVYLCSSLDEAEVGYDTSVSWKDGSRYIEVKAPCEWNATSSEWRAKQRVLKLKIMGDAEKPAFFRRTIRSRGTTCWIVQDEKKQQYYYLKDYWMSRSRTEEWTFLKTLRGVSHLGIAEMVAWQDDIATVYRQRDRLDTDALWGTYSDLPEPILVDNRVLIRLVLKLYVGVLSNAPTAYQLLRAVRDIVRGHQAAFEMGILHRDISYNNILITLECLNIADDSRPYAALIDFDMAQTVPSTGNVEGKTGTRAFQSVKVLLSEDGNYGAHDVMDDLESVLYVLSYTCFAHGTNGKLLSSMPTDIAQWFEEPSAATLATLKESFVRNPLGTPSGISRFADKHERRVVFELLGNLQGFFQTRTARALRISKLAASLKTAEERPLETRDDEEITDLRSQIAAEAAKFAHKPEDCYADVLALFDQAITALPLPSANSSPATPATPTTPPKRGRSDDTSDDPSLDNSPNTKKLKGKGAMVPPEPPRLDIKLPKPKLVAQMRGKSSR</sequence>
<dbReference type="PANTHER" id="PTHR38248">
    <property type="entry name" value="FUNK1 6"/>
    <property type="match status" value="1"/>
</dbReference>
<dbReference type="InterPro" id="IPR011009">
    <property type="entry name" value="Kinase-like_dom_sf"/>
</dbReference>
<protein>
    <recommendedName>
        <fullName evidence="2">Protein kinase domain-containing protein</fullName>
    </recommendedName>
</protein>
<feature type="region of interest" description="Disordered" evidence="1">
    <location>
        <begin position="1573"/>
        <end position="1646"/>
    </location>
</feature>
<feature type="domain" description="Protein kinase" evidence="2">
    <location>
        <begin position="1196"/>
        <end position="1502"/>
    </location>
</feature>
<evidence type="ECO:0000313" key="4">
    <source>
        <dbReference type="Proteomes" id="UP000815677"/>
    </source>
</evidence>
<dbReference type="EMBL" id="DF844612">
    <property type="protein sequence ID" value="GAT48504.1"/>
    <property type="molecule type" value="Genomic_DNA"/>
</dbReference>
<feature type="domain" description="Protein kinase" evidence="2">
    <location>
        <begin position="385"/>
        <end position="699"/>
    </location>
</feature>
<dbReference type="PANTHER" id="PTHR38248:SF2">
    <property type="entry name" value="FUNK1 11"/>
    <property type="match status" value="1"/>
</dbReference>
<name>A0ABQ0LDE1_MYCCL</name>
<gene>
    <name evidence="3" type="ORF">MCHLO_05898</name>
</gene>
<accession>A0ABQ0LDE1</accession>
<feature type="compositionally biased region" description="Basic and acidic residues" evidence="1">
    <location>
        <begin position="1"/>
        <end position="16"/>
    </location>
</feature>
<reference evidence="3" key="1">
    <citation type="submission" date="2014-09" db="EMBL/GenBank/DDBJ databases">
        <title>Genome sequence of the luminous mushroom Mycena chlorophos for searching fungal bioluminescence genes.</title>
        <authorList>
            <person name="Tanaka Y."/>
            <person name="Kasuga D."/>
            <person name="Oba Y."/>
            <person name="Hase S."/>
            <person name="Sato K."/>
            <person name="Oba Y."/>
            <person name="Sakakibara Y."/>
        </authorList>
    </citation>
    <scope>NUCLEOTIDE SEQUENCE</scope>
</reference>
<dbReference type="PROSITE" id="PS00109">
    <property type="entry name" value="PROTEIN_KINASE_TYR"/>
    <property type="match status" value="2"/>
</dbReference>
<evidence type="ECO:0000256" key="1">
    <source>
        <dbReference type="SAM" id="MobiDB-lite"/>
    </source>
</evidence>
<dbReference type="PROSITE" id="PS50011">
    <property type="entry name" value="PROTEIN_KINASE_DOM"/>
    <property type="match status" value="2"/>
</dbReference>
<dbReference type="Proteomes" id="UP000815677">
    <property type="component" value="Unassembled WGS sequence"/>
</dbReference>
<feature type="compositionally biased region" description="Low complexity" evidence="1">
    <location>
        <begin position="758"/>
        <end position="774"/>
    </location>
</feature>
<keyword evidence="4" id="KW-1185">Reference proteome</keyword>
<dbReference type="SUPFAM" id="SSF56112">
    <property type="entry name" value="Protein kinase-like (PK-like)"/>
    <property type="match status" value="2"/>
</dbReference>
<feature type="region of interest" description="Disordered" evidence="1">
    <location>
        <begin position="808"/>
        <end position="835"/>
    </location>
</feature>
<dbReference type="InterPro" id="IPR040976">
    <property type="entry name" value="Pkinase_fungal"/>
</dbReference>
<dbReference type="InterPro" id="IPR008266">
    <property type="entry name" value="Tyr_kinase_AS"/>
</dbReference>
<feature type="region of interest" description="Disordered" evidence="1">
    <location>
        <begin position="752"/>
        <end position="795"/>
    </location>
</feature>
<evidence type="ECO:0000259" key="2">
    <source>
        <dbReference type="PROSITE" id="PS50011"/>
    </source>
</evidence>
<feature type="compositionally biased region" description="Low complexity" evidence="1">
    <location>
        <begin position="1573"/>
        <end position="1585"/>
    </location>
</feature>
<feature type="region of interest" description="Disordered" evidence="1">
    <location>
        <begin position="851"/>
        <end position="875"/>
    </location>
</feature>
<dbReference type="Pfam" id="PF17667">
    <property type="entry name" value="Pkinase_fungal"/>
    <property type="match status" value="2"/>
</dbReference>
<feature type="compositionally biased region" description="Polar residues" evidence="1">
    <location>
        <begin position="48"/>
        <end position="64"/>
    </location>
</feature>
<feature type="region of interest" description="Disordered" evidence="1">
    <location>
        <begin position="1"/>
        <end position="66"/>
    </location>
</feature>